<protein>
    <submittedName>
        <fullName evidence="2">Uncharacterized protein</fullName>
    </submittedName>
</protein>
<gene>
    <name evidence="2" type="ORF">MELLADRAFT_110919</name>
</gene>
<reference evidence="3" key="1">
    <citation type="journal article" date="2011" name="Proc. Natl. Acad. Sci. U.S.A.">
        <title>Obligate biotrophy features unraveled by the genomic analysis of rust fungi.</title>
        <authorList>
            <person name="Duplessis S."/>
            <person name="Cuomo C.A."/>
            <person name="Lin Y.-C."/>
            <person name="Aerts A."/>
            <person name="Tisserant E."/>
            <person name="Veneault-Fourrey C."/>
            <person name="Joly D.L."/>
            <person name="Hacquard S."/>
            <person name="Amselem J."/>
            <person name="Cantarel B.L."/>
            <person name="Chiu R."/>
            <person name="Coutinho P.M."/>
            <person name="Feau N."/>
            <person name="Field M."/>
            <person name="Frey P."/>
            <person name="Gelhaye E."/>
            <person name="Goldberg J."/>
            <person name="Grabherr M.G."/>
            <person name="Kodira C.D."/>
            <person name="Kohler A."/>
            <person name="Kuees U."/>
            <person name="Lindquist E.A."/>
            <person name="Lucas S.M."/>
            <person name="Mago R."/>
            <person name="Mauceli E."/>
            <person name="Morin E."/>
            <person name="Murat C."/>
            <person name="Pangilinan J.L."/>
            <person name="Park R."/>
            <person name="Pearson M."/>
            <person name="Quesneville H."/>
            <person name="Rouhier N."/>
            <person name="Sakthikumar S."/>
            <person name="Salamov A.A."/>
            <person name="Schmutz J."/>
            <person name="Selles B."/>
            <person name="Shapiro H."/>
            <person name="Tanguay P."/>
            <person name="Tuskan G.A."/>
            <person name="Henrissat B."/>
            <person name="Van de Peer Y."/>
            <person name="Rouze P."/>
            <person name="Ellis J.G."/>
            <person name="Dodds P.N."/>
            <person name="Schein J.E."/>
            <person name="Zhong S."/>
            <person name="Hamelin R.C."/>
            <person name="Grigoriev I.V."/>
            <person name="Szabo L.J."/>
            <person name="Martin F."/>
        </authorList>
    </citation>
    <scope>NUCLEOTIDE SEQUENCE [LARGE SCALE GENOMIC DNA]</scope>
    <source>
        <strain evidence="3">98AG31 / pathotype 3-4-7</strain>
    </source>
</reference>
<dbReference type="AlphaFoldDB" id="F4S1F8"/>
<organism evidence="3">
    <name type="scientific">Melampsora larici-populina (strain 98AG31 / pathotype 3-4-7)</name>
    <name type="common">Poplar leaf rust fungus</name>
    <dbReference type="NCBI Taxonomy" id="747676"/>
    <lineage>
        <taxon>Eukaryota</taxon>
        <taxon>Fungi</taxon>
        <taxon>Dikarya</taxon>
        <taxon>Basidiomycota</taxon>
        <taxon>Pucciniomycotina</taxon>
        <taxon>Pucciniomycetes</taxon>
        <taxon>Pucciniales</taxon>
        <taxon>Melampsoraceae</taxon>
        <taxon>Melampsora</taxon>
    </lineage>
</organism>
<name>F4S1F8_MELLP</name>
<evidence type="ECO:0000313" key="3">
    <source>
        <dbReference type="Proteomes" id="UP000001072"/>
    </source>
</evidence>
<evidence type="ECO:0000313" key="2">
    <source>
        <dbReference type="EMBL" id="EGG01569.1"/>
    </source>
</evidence>
<feature type="compositionally biased region" description="Basic residues" evidence="1">
    <location>
        <begin position="155"/>
        <end position="167"/>
    </location>
</feature>
<proteinExistence type="predicted"/>
<sequence length="167" mass="18529">MANSNQMRRRVKLVQKLWPITLAINDHRHSLFPHPIGGNRLKPALVREKDLGKAWALPPRLIQEITKEDLQVSKILKMKAKRLAKAQEVAVPTRIRLVGRFAPGAGNVTAETPVKHPLSPPTPGQLADLPPVLSEPKASQVEISSVKTPDLSKPALRRSTRIRQGPR</sequence>
<dbReference type="Proteomes" id="UP000001072">
    <property type="component" value="Unassembled WGS sequence"/>
</dbReference>
<dbReference type="InParanoid" id="F4S1F8"/>
<dbReference type="RefSeq" id="XP_007415160.1">
    <property type="nucleotide sequence ID" value="XM_007415098.1"/>
</dbReference>
<dbReference type="GeneID" id="18924233"/>
<dbReference type="VEuPathDB" id="FungiDB:MELLADRAFT_110919"/>
<accession>F4S1F8</accession>
<dbReference type="EMBL" id="GL883137">
    <property type="protein sequence ID" value="EGG01569.1"/>
    <property type="molecule type" value="Genomic_DNA"/>
</dbReference>
<feature type="region of interest" description="Disordered" evidence="1">
    <location>
        <begin position="106"/>
        <end position="167"/>
    </location>
</feature>
<dbReference type="HOGENOM" id="CLU_1594931_0_0_1"/>
<keyword evidence="3" id="KW-1185">Reference proteome</keyword>
<evidence type="ECO:0000256" key="1">
    <source>
        <dbReference type="SAM" id="MobiDB-lite"/>
    </source>
</evidence>
<dbReference type="KEGG" id="mlr:MELLADRAFT_110919"/>